<evidence type="ECO:0000313" key="15">
    <source>
        <dbReference type="EMBL" id="KAF1761814.1"/>
    </source>
</evidence>
<name>A0A6A5H4Y8_CAERE</name>
<comment type="subcellular location">
    <subcellularLocation>
        <location evidence="1">Nucleus</location>
    </subcellularLocation>
</comment>
<comment type="similarity">
    <text evidence="2">Belongs to the SMC family. SMC4 subfamily.</text>
</comment>
<evidence type="ECO:0000256" key="8">
    <source>
        <dbReference type="ARBA" id="ARBA00023054"/>
    </source>
</evidence>
<keyword evidence="5" id="KW-0547">Nucleotide-binding</keyword>
<feature type="compositionally biased region" description="Basic and acidic residues" evidence="13">
    <location>
        <begin position="345"/>
        <end position="386"/>
    </location>
</feature>
<dbReference type="GO" id="GO:0000796">
    <property type="term" value="C:condensin complex"/>
    <property type="evidence" value="ECO:0007669"/>
    <property type="project" value="TreeGrafter"/>
</dbReference>
<dbReference type="SMART" id="SM00968">
    <property type="entry name" value="SMC_hinge"/>
    <property type="match status" value="1"/>
</dbReference>
<protein>
    <recommendedName>
        <fullName evidence="3">Structural maintenance of chromosomes protein 4</fullName>
    </recommendedName>
</protein>
<evidence type="ECO:0000256" key="2">
    <source>
        <dbReference type="ARBA" id="ARBA00006005"/>
    </source>
</evidence>
<keyword evidence="11" id="KW-0131">Cell cycle</keyword>
<feature type="domain" description="SMC hinge" evidence="14">
    <location>
        <begin position="626"/>
        <end position="743"/>
    </location>
</feature>
<feature type="compositionally biased region" description="Basic and acidic residues" evidence="13">
    <location>
        <begin position="42"/>
        <end position="58"/>
    </location>
</feature>
<evidence type="ECO:0000256" key="3">
    <source>
        <dbReference type="ARBA" id="ARBA00018693"/>
    </source>
</evidence>
<feature type="compositionally biased region" description="Pro residues" evidence="13">
    <location>
        <begin position="1"/>
        <end position="12"/>
    </location>
</feature>
<dbReference type="GeneID" id="9807346"/>
<dbReference type="Proteomes" id="UP000483820">
    <property type="component" value="Chromosome III"/>
</dbReference>
<feature type="region of interest" description="Disordered" evidence="13">
    <location>
        <begin position="1414"/>
        <end position="1553"/>
    </location>
</feature>
<evidence type="ECO:0000259" key="14">
    <source>
        <dbReference type="SMART" id="SM00968"/>
    </source>
</evidence>
<keyword evidence="8 12" id="KW-0175">Coiled coil</keyword>
<keyword evidence="7" id="KW-0067">ATP-binding</keyword>
<evidence type="ECO:0000256" key="9">
    <source>
        <dbReference type="ARBA" id="ARBA00023067"/>
    </source>
</evidence>
<dbReference type="InterPro" id="IPR024704">
    <property type="entry name" value="SMC"/>
</dbReference>
<evidence type="ECO:0000256" key="10">
    <source>
        <dbReference type="ARBA" id="ARBA00023242"/>
    </source>
</evidence>
<dbReference type="EMBL" id="WUAV01000003">
    <property type="protein sequence ID" value="KAF1761814.1"/>
    <property type="molecule type" value="Genomic_DNA"/>
</dbReference>
<comment type="caution">
    <text evidence="15">The sequence shown here is derived from an EMBL/GenBank/DDBJ whole genome shotgun (WGS) entry which is preliminary data.</text>
</comment>
<feature type="compositionally biased region" description="Polar residues" evidence="13">
    <location>
        <begin position="1447"/>
        <end position="1483"/>
    </location>
</feature>
<dbReference type="Gene3D" id="1.20.120.330">
    <property type="entry name" value="Nucleotidyltransferases domain 2"/>
    <property type="match status" value="1"/>
</dbReference>
<feature type="region of interest" description="Disordered" evidence="13">
    <location>
        <begin position="1"/>
        <end position="58"/>
    </location>
</feature>
<feature type="region of interest" description="Disordered" evidence="13">
    <location>
        <begin position="337"/>
        <end position="386"/>
    </location>
</feature>
<dbReference type="PANTHER" id="PTHR18937:SF173">
    <property type="entry name" value="STRUCTURAL MAINTENANCE OF CHROMOSOMES PROTEIN 4"/>
    <property type="match status" value="1"/>
</dbReference>
<dbReference type="FunFam" id="3.40.50.300:FF:000481">
    <property type="entry name" value="Structural maintenance of chromosomes 4"/>
    <property type="match status" value="1"/>
</dbReference>
<evidence type="ECO:0000313" key="16">
    <source>
        <dbReference type="Proteomes" id="UP000483820"/>
    </source>
</evidence>
<dbReference type="SUPFAM" id="SSF52540">
    <property type="entry name" value="P-loop containing nucleoside triphosphate hydrolases"/>
    <property type="match status" value="1"/>
</dbReference>
<keyword evidence="4" id="KW-0132">Cell division</keyword>
<gene>
    <name evidence="15" type="ORF">GCK72_010071</name>
</gene>
<dbReference type="Gene3D" id="3.40.50.300">
    <property type="entry name" value="P-loop containing nucleotide triphosphate hydrolases"/>
    <property type="match status" value="2"/>
</dbReference>
<feature type="compositionally biased region" description="Basic and acidic residues" evidence="13">
    <location>
        <begin position="1430"/>
        <end position="1442"/>
    </location>
</feature>
<dbReference type="GO" id="GO:0007076">
    <property type="term" value="P:mitotic chromosome condensation"/>
    <property type="evidence" value="ECO:0007669"/>
    <property type="project" value="TreeGrafter"/>
</dbReference>
<evidence type="ECO:0000256" key="12">
    <source>
        <dbReference type="SAM" id="Coils"/>
    </source>
</evidence>
<dbReference type="GO" id="GO:0051301">
    <property type="term" value="P:cell division"/>
    <property type="evidence" value="ECO:0007669"/>
    <property type="project" value="UniProtKB-KW"/>
</dbReference>
<dbReference type="Pfam" id="PF02463">
    <property type="entry name" value="SMC_N"/>
    <property type="match status" value="1"/>
</dbReference>
<reference evidence="15 16" key="1">
    <citation type="submission" date="2019-12" db="EMBL/GenBank/DDBJ databases">
        <title>Chromosome-level assembly of the Caenorhabditis remanei genome.</title>
        <authorList>
            <person name="Teterina A.A."/>
            <person name="Willis J.H."/>
            <person name="Phillips P.C."/>
        </authorList>
    </citation>
    <scope>NUCLEOTIDE SEQUENCE [LARGE SCALE GENOMIC DNA]</scope>
    <source>
        <strain evidence="15 16">PX506</strain>
        <tissue evidence="15">Whole organism</tissue>
    </source>
</reference>
<evidence type="ECO:0000256" key="5">
    <source>
        <dbReference type="ARBA" id="ARBA00022741"/>
    </source>
</evidence>
<keyword evidence="10" id="KW-0539">Nucleus</keyword>
<dbReference type="SUPFAM" id="SSF75553">
    <property type="entry name" value="Smc hinge domain"/>
    <property type="match status" value="1"/>
</dbReference>
<dbReference type="PANTHER" id="PTHR18937">
    <property type="entry name" value="STRUCTURAL MAINTENANCE OF CHROMOSOMES SMC FAMILY MEMBER"/>
    <property type="match status" value="1"/>
</dbReference>
<dbReference type="Gene3D" id="1.20.1060.20">
    <property type="match status" value="1"/>
</dbReference>
<dbReference type="Gene3D" id="3.30.70.1620">
    <property type="match status" value="1"/>
</dbReference>
<dbReference type="InterPro" id="IPR003395">
    <property type="entry name" value="RecF/RecN/SMC_N"/>
</dbReference>
<evidence type="ECO:0000256" key="1">
    <source>
        <dbReference type="ARBA" id="ARBA00004123"/>
    </source>
</evidence>
<organism evidence="15 16">
    <name type="scientific">Caenorhabditis remanei</name>
    <name type="common">Caenorhabditis vulgaris</name>
    <dbReference type="NCBI Taxonomy" id="31234"/>
    <lineage>
        <taxon>Eukaryota</taxon>
        <taxon>Metazoa</taxon>
        <taxon>Ecdysozoa</taxon>
        <taxon>Nematoda</taxon>
        <taxon>Chromadorea</taxon>
        <taxon>Rhabditida</taxon>
        <taxon>Rhabditina</taxon>
        <taxon>Rhabditomorpha</taxon>
        <taxon>Rhabditoidea</taxon>
        <taxon>Rhabditidae</taxon>
        <taxon>Peloderinae</taxon>
        <taxon>Caenorhabditis</taxon>
    </lineage>
</organism>
<dbReference type="KEGG" id="crq:GCK72_010071"/>
<proteinExistence type="inferred from homology"/>
<dbReference type="InterPro" id="IPR027417">
    <property type="entry name" value="P-loop_NTPase"/>
</dbReference>
<keyword evidence="6" id="KW-0498">Mitosis</keyword>
<evidence type="ECO:0000256" key="13">
    <source>
        <dbReference type="SAM" id="MobiDB-lite"/>
    </source>
</evidence>
<dbReference type="InterPro" id="IPR010935">
    <property type="entry name" value="SMC_hinge"/>
</dbReference>
<accession>A0A6A5H4Y8</accession>
<evidence type="ECO:0000256" key="11">
    <source>
        <dbReference type="ARBA" id="ARBA00023306"/>
    </source>
</evidence>
<feature type="coiled-coil region" evidence="12">
    <location>
        <begin position="797"/>
        <end position="1058"/>
    </location>
</feature>
<dbReference type="GO" id="GO:0005524">
    <property type="term" value="F:ATP binding"/>
    <property type="evidence" value="ECO:0007669"/>
    <property type="project" value="UniProtKB-KW"/>
</dbReference>
<dbReference type="FunFam" id="3.40.50.300:FF:000585">
    <property type="entry name" value="Structural maintenance of chromosomes 4"/>
    <property type="match status" value="1"/>
</dbReference>
<dbReference type="PIRSF" id="PIRSF005719">
    <property type="entry name" value="SMC"/>
    <property type="match status" value="1"/>
</dbReference>
<evidence type="ECO:0000256" key="7">
    <source>
        <dbReference type="ARBA" id="ARBA00022840"/>
    </source>
</evidence>
<evidence type="ECO:0000256" key="6">
    <source>
        <dbReference type="ARBA" id="ARBA00022776"/>
    </source>
</evidence>
<dbReference type="CTD" id="9807346"/>
<evidence type="ECO:0000256" key="4">
    <source>
        <dbReference type="ARBA" id="ARBA00022618"/>
    </source>
</evidence>
<dbReference type="RefSeq" id="XP_003106140.2">
    <property type="nucleotide sequence ID" value="XM_003106092.2"/>
</dbReference>
<dbReference type="Pfam" id="PF06470">
    <property type="entry name" value="SMC_hinge"/>
    <property type="match status" value="1"/>
</dbReference>
<keyword evidence="9" id="KW-0226">DNA condensation</keyword>
<dbReference type="InterPro" id="IPR036277">
    <property type="entry name" value="SMC_hinge_sf"/>
</dbReference>
<dbReference type="GO" id="GO:0005634">
    <property type="term" value="C:nucleus"/>
    <property type="evidence" value="ECO:0007669"/>
    <property type="project" value="UniProtKB-SubCell"/>
</dbReference>
<dbReference type="GO" id="GO:0016887">
    <property type="term" value="F:ATP hydrolysis activity"/>
    <property type="evidence" value="ECO:0007669"/>
    <property type="project" value="InterPro"/>
</dbReference>
<feature type="compositionally biased region" description="Polar residues" evidence="13">
    <location>
        <begin position="1416"/>
        <end position="1429"/>
    </location>
</feature>
<sequence>MPPKKSTGPPPQSDESGSDFEEEPARKPQKKPSKSSKPSKFSKQEKEKELDPEEALKRAADTIFDGSEGEDDDSDLFALEIPPRPDFLVRPNKKDRLMILNVEVNNFKSYYGKASIGPFHKSFTSIIGPNGSGKSNLIDSLLFVFGFRASKIRSAKVANLIHKSAGREPDSCTVTIHFQRIVDVPGHYEVVKDSLFDISRTAYRNSSSSYAINGRPASKNEVEARLRLVDIDIEHNRFLILQGEVEQIAMMKPVKTTKSETGMVEYLEDIIGSNRLERFVKKFQRRVNRLNCDLSQQRIARDHARNSKIAMEGQVRTAIEFLNKENEAKTIEMKLNQRRKKKYKDRAAPKQAELDKQKEEMKEIAAKLDENKSESKSAEDEEKKLSKDRLKIEKEIDQLTKEIDDLSAEETRRRETIKRYETDISKTEAEKDKEQKKRATFVSVPEKAEKKLAKWKEEVEQLIETEDTANAAADNNLEEFEKRAEKLKEEQKKAQEAWSKSNTAFISARSEATVARNEYEDMNKMANSGSKKLDQLKERLKTTEEKFIKEKEEIEKLRPEVDSWNEKLRNLKTSLPTVREEAKTTNLALNQCQERLDVLRQQNSSGSGGSHLVKMLMKEKQEGRIPSFIGRLGDLGLIDKKYEGAICTNYGAILNNLITGTSDDSKKIMNFLYKNKLPRTTIQSLDRVPQVRAEDMAPVPKDRYPGPRLFDLIECEPEVRHIYYRTVRNAVVAESTTEALKMNKMSSCKNVNIVTLQGAMVQSSGSITGGGQTLKGFILTDKNKKPKEVTAEDRRAEKELTVEVAQLQTKSDELREQEHKLDAQLIEARRKVHELEQRLSIVTATVDSEGENIKSLRKAVENQEKEASKVKVDAKELEAKKKLAEEFEKKQDELSEEAEITRKRQAEVQSKLDGIFKELVQCHRDEAKDASTKRAKLEKDMAKETANVTNSGRNIAKCDENIVRMEKEIEKKKQMCIDLEEKAIDGEGLEGKKSALEEVEKKKTDVETQYKDIMKKQSELSDAETKLEEELRKCNEVIMELKEKMNADTMKVKEIQKKLDGLQVNRIPRFQFLTQSSRPEDLAMQFDDELPVDENQSPEENEKQKKHMACVLSDRAYAMEFELRQKVLKNTESYEDVDGDKMVQIQYLTDAEVDEISDRDAEELQFKLKTCEQQLETMKSKVDLSCIDAYVVKVNQFNEQVIKFAMVHEDHRKHNEKLQAIKKDRLEEFHSAFEFIGKHLVAVYKMLTDGGDAKLEYIDKDDPFKEGISFMVRPAKKAWKQIQFLSGGEKTLSSLALIFALHMFRPTPFYVMDEIDAALDYRNVSIIAQYVRQKTENAQFIIISLRNNMFELANRLVGIYKVDGCTQNVAIDPQKVCEMAKGISDSLGQITCTLPEEITQQFSETMSRQSKEITAQEKQYPNFPSSSEISKAEKIVSVEGRVRKQLNHTASDTTSGSRPQSKAATQANATERQTFNRPESRANQIKIPNPRLVERAASQTSRTPRKERNTEADETTPPAKRSNSTTSKSPAKPVAGRSTKKKKSMSDDDEDSD</sequence>